<evidence type="ECO:0000256" key="1">
    <source>
        <dbReference type="SAM" id="MobiDB-lite"/>
    </source>
</evidence>
<accession>A0A7J0EP87</accession>
<protein>
    <submittedName>
        <fullName evidence="2">Uncharacterized protein</fullName>
    </submittedName>
</protein>
<feature type="region of interest" description="Disordered" evidence="1">
    <location>
        <begin position="1"/>
        <end position="53"/>
    </location>
</feature>
<gene>
    <name evidence="2" type="ORF">Acr_05g0010160</name>
</gene>
<keyword evidence="3" id="KW-1185">Reference proteome</keyword>
<dbReference type="AlphaFoldDB" id="A0A7J0EP87"/>
<name>A0A7J0EP87_9ERIC</name>
<feature type="region of interest" description="Disordered" evidence="1">
    <location>
        <begin position="177"/>
        <end position="254"/>
    </location>
</feature>
<proteinExistence type="predicted"/>
<reference evidence="2 3" key="1">
    <citation type="submission" date="2019-07" db="EMBL/GenBank/DDBJ databases">
        <title>De Novo Assembly of kiwifruit Actinidia rufa.</title>
        <authorList>
            <person name="Sugita-Konishi S."/>
            <person name="Sato K."/>
            <person name="Mori E."/>
            <person name="Abe Y."/>
            <person name="Kisaki G."/>
            <person name="Hamano K."/>
            <person name="Suezawa K."/>
            <person name="Otani M."/>
            <person name="Fukuda T."/>
            <person name="Manabe T."/>
            <person name="Gomi K."/>
            <person name="Tabuchi M."/>
            <person name="Akimitsu K."/>
            <person name="Kataoka I."/>
        </authorList>
    </citation>
    <scope>NUCLEOTIDE SEQUENCE [LARGE SCALE GENOMIC DNA]</scope>
    <source>
        <strain evidence="3">cv. Fuchu</strain>
    </source>
</reference>
<comment type="caution">
    <text evidence="2">The sequence shown here is derived from an EMBL/GenBank/DDBJ whole genome shotgun (WGS) entry which is preliminary data.</text>
</comment>
<dbReference type="EMBL" id="BJWL01000005">
    <property type="protein sequence ID" value="GFY87377.1"/>
    <property type="molecule type" value="Genomic_DNA"/>
</dbReference>
<dbReference type="Proteomes" id="UP000585474">
    <property type="component" value="Unassembled WGS sequence"/>
</dbReference>
<evidence type="ECO:0000313" key="2">
    <source>
        <dbReference type="EMBL" id="GFY87377.1"/>
    </source>
</evidence>
<feature type="compositionally biased region" description="Basic and acidic residues" evidence="1">
    <location>
        <begin position="200"/>
        <end position="219"/>
    </location>
</feature>
<organism evidence="2 3">
    <name type="scientific">Actinidia rufa</name>
    <dbReference type="NCBI Taxonomy" id="165716"/>
    <lineage>
        <taxon>Eukaryota</taxon>
        <taxon>Viridiplantae</taxon>
        <taxon>Streptophyta</taxon>
        <taxon>Embryophyta</taxon>
        <taxon>Tracheophyta</taxon>
        <taxon>Spermatophyta</taxon>
        <taxon>Magnoliopsida</taxon>
        <taxon>eudicotyledons</taxon>
        <taxon>Gunneridae</taxon>
        <taxon>Pentapetalae</taxon>
        <taxon>asterids</taxon>
        <taxon>Ericales</taxon>
        <taxon>Actinidiaceae</taxon>
        <taxon>Actinidia</taxon>
    </lineage>
</organism>
<sequence>MIDKVNQLPLLPPEESPPWYELPDQGEIPEVDAHSSPAKEINSMTQGDDKILLLPSRDPNQDPWRGRDHIVHPHGRGKNVIKGSPSNVKGWKKRFFFVSGDDWEFFPRIAPSERVPRVPRSWGTPSKCYNKLPILTDTEEDRTRNFFDKIGPRGYFNIPVVLDSRTFLQFFAPGRTEMSSSRGDNDASGDGAVAATANEGKSRHPRGEHPRSESPRDGSIEYIGIIKYRKPSVPDLGNNSSNLHRLENKSYWPG</sequence>
<evidence type="ECO:0000313" key="3">
    <source>
        <dbReference type="Proteomes" id="UP000585474"/>
    </source>
</evidence>